<gene>
    <name evidence="4" type="ORF">B0A50_05541</name>
</gene>
<dbReference type="InterPro" id="IPR002656">
    <property type="entry name" value="Acyl_transf_3_dom"/>
</dbReference>
<keyword evidence="2" id="KW-1133">Transmembrane helix</keyword>
<dbReference type="AlphaFoldDB" id="A0A4V5N430"/>
<proteinExistence type="predicted"/>
<feature type="transmembrane region" description="Helical" evidence="2">
    <location>
        <begin position="171"/>
        <end position="189"/>
    </location>
</feature>
<dbReference type="InterPro" id="IPR050879">
    <property type="entry name" value="Acyltransferase_3"/>
</dbReference>
<dbReference type="Pfam" id="PF01757">
    <property type="entry name" value="Acyl_transf_3"/>
    <property type="match status" value="1"/>
</dbReference>
<feature type="region of interest" description="Disordered" evidence="1">
    <location>
        <begin position="303"/>
        <end position="323"/>
    </location>
</feature>
<dbReference type="Proteomes" id="UP000308549">
    <property type="component" value="Unassembled WGS sequence"/>
</dbReference>
<keyword evidence="2" id="KW-0472">Membrane</keyword>
<protein>
    <recommendedName>
        <fullName evidence="3">Acyltransferase 3 domain-containing protein</fullName>
    </recommendedName>
</protein>
<feature type="domain" description="Acyltransferase 3" evidence="3">
    <location>
        <begin position="69"/>
        <end position="448"/>
    </location>
</feature>
<feature type="transmembrane region" description="Helical" evidence="2">
    <location>
        <begin position="112"/>
        <end position="140"/>
    </location>
</feature>
<evidence type="ECO:0000313" key="5">
    <source>
        <dbReference type="Proteomes" id="UP000308549"/>
    </source>
</evidence>
<dbReference type="EMBL" id="NAJL01000031">
    <property type="protein sequence ID" value="TKA26029.1"/>
    <property type="molecule type" value="Genomic_DNA"/>
</dbReference>
<dbReference type="PANTHER" id="PTHR23028">
    <property type="entry name" value="ACETYLTRANSFERASE"/>
    <property type="match status" value="1"/>
</dbReference>
<evidence type="ECO:0000256" key="1">
    <source>
        <dbReference type="SAM" id="MobiDB-lite"/>
    </source>
</evidence>
<organism evidence="4 5">
    <name type="scientific">Salinomyces thailandicus</name>
    <dbReference type="NCBI Taxonomy" id="706561"/>
    <lineage>
        <taxon>Eukaryota</taxon>
        <taxon>Fungi</taxon>
        <taxon>Dikarya</taxon>
        <taxon>Ascomycota</taxon>
        <taxon>Pezizomycotina</taxon>
        <taxon>Dothideomycetes</taxon>
        <taxon>Dothideomycetidae</taxon>
        <taxon>Mycosphaerellales</taxon>
        <taxon>Teratosphaeriaceae</taxon>
        <taxon>Salinomyces</taxon>
    </lineage>
</organism>
<dbReference type="PANTHER" id="PTHR23028:SF134">
    <property type="entry name" value="PUTATIVE (AFU_ORTHOLOGUE AFUA_4G08520)-RELATED"/>
    <property type="match status" value="1"/>
</dbReference>
<feature type="transmembrane region" description="Helical" evidence="2">
    <location>
        <begin position="335"/>
        <end position="352"/>
    </location>
</feature>
<feature type="compositionally biased region" description="Low complexity" evidence="1">
    <location>
        <begin position="314"/>
        <end position="323"/>
    </location>
</feature>
<evidence type="ECO:0000313" key="4">
    <source>
        <dbReference type="EMBL" id="TKA26029.1"/>
    </source>
</evidence>
<accession>A0A4V5N430</accession>
<keyword evidence="5" id="KW-1185">Reference proteome</keyword>
<dbReference type="OrthoDB" id="5819582at2759"/>
<sequence length="552" mass="62564">MTPPPDPAHDGHTPADLETAAAPPNGLLTAPSKPTPTHVRHFLASTLEILKPEIFQRRRGPARRPGPTAYLDGLRGWAAFCVALMHLFVYTHDWVELCYDAPLLDGTRNDSLLTLPIIRLPFTGGHFSVMLFFIISGYVVPRRLLVLLHENRRTDFLDAVQSAVIRRPVRLFMPVILSTLCLWIIWHVFAIHTPWPPHKDTFMQEAWSWYYDILKFVYVWRPDRLLFTYYNIHSWTIPVEYRGSMTLIIWLLMTSSLNPRSRVWITVGVIWYLVFAAPGAMYATFFAGMVTAELDLLANPTPDTEKLAPPSAPPSKSTTTTNNLLTSLTPGPRRLNLLLHLLLLVGLWLASIPSSDSMNKEAVLSTCPGWPTLSPLVPTTYEDGTPQTYRWFFLFFAAYFTLYSIKNIPWLRRLFETPPMLYLGRHSFSLYLVHGPLIGLFSERLFLLTGVKIPEGEKPQIPDPKADPLAPLPPPKTDPLAYLANRWINSSLWPFGGAEGWPKGFEPNFWVCVLITLPVFLYVAEVGTRIFDAPSVKLARWVDGRLRGGGRK</sequence>
<keyword evidence="2" id="KW-0812">Transmembrane</keyword>
<feature type="transmembrane region" description="Helical" evidence="2">
    <location>
        <begin position="388"/>
        <end position="405"/>
    </location>
</feature>
<reference evidence="4 5" key="1">
    <citation type="submission" date="2017-03" db="EMBL/GenBank/DDBJ databases">
        <title>Genomes of endolithic fungi from Antarctica.</title>
        <authorList>
            <person name="Coleine C."/>
            <person name="Masonjones S."/>
            <person name="Stajich J.E."/>
        </authorList>
    </citation>
    <scope>NUCLEOTIDE SEQUENCE [LARGE SCALE GENOMIC DNA]</scope>
    <source>
        <strain evidence="4 5">CCFEE 6315</strain>
    </source>
</reference>
<dbReference type="GO" id="GO:0016747">
    <property type="term" value="F:acyltransferase activity, transferring groups other than amino-acyl groups"/>
    <property type="evidence" value="ECO:0007669"/>
    <property type="project" value="InterPro"/>
</dbReference>
<comment type="caution">
    <text evidence="4">The sequence shown here is derived from an EMBL/GenBank/DDBJ whole genome shotgun (WGS) entry which is preliminary data.</text>
</comment>
<feature type="region of interest" description="Disordered" evidence="1">
    <location>
        <begin position="1"/>
        <end position="35"/>
    </location>
</feature>
<feature type="transmembrane region" description="Helical" evidence="2">
    <location>
        <begin position="263"/>
        <end position="287"/>
    </location>
</feature>
<name>A0A4V5N430_9PEZI</name>
<evidence type="ECO:0000256" key="2">
    <source>
        <dbReference type="SAM" id="Phobius"/>
    </source>
</evidence>
<evidence type="ECO:0000259" key="3">
    <source>
        <dbReference type="Pfam" id="PF01757"/>
    </source>
</evidence>